<dbReference type="GO" id="GO:0000287">
    <property type="term" value="F:magnesium ion binding"/>
    <property type="evidence" value="ECO:0007669"/>
    <property type="project" value="InterPro"/>
</dbReference>
<dbReference type="AlphaFoldDB" id="A0A7X3K6D3"/>
<protein>
    <submittedName>
        <fullName evidence="1">4-phosphopantetheinyl transferase</fullName>
    </submittedName>
</protein>
<comment type="caution">
    <text evidence="1">The sequence shown here is derived from an EMBL/GenBank/DDBJ whole genome shotgun (WGS) entry which is preliminary data.</text>
</comment>
<gene>
    <name evidence="1" type="ORF">GPY61_05240</name>
</gene>
<reference evidence="1 2" key="1">
    <citation type="submission" date="2019-12" db="EMBL/GenBank/DDBJ databases">
        <authorList>
            <person name="Li C."/>
            <person name="Zhao J."/>
        </authorList>
    </citation>
    <scope>NUCLEOTIDE SEQUENCE [LARGE SCALE GENOMIC DNA]</scope>
    <source>
        <strain evidence="1 2">NEAU-DD11</strain>
    </source>
</reference>
<dbReference type="GO" id="GO:0008897">
    <property type="term" value="F:holo-[acyl-carrier-protein] synthase activity"/>
    <property type="evidence" value="ECO:0007669"/>
    <property type="project" value="InterPro"/>
</dbReference>
<proteinExistence type="predicted"/>
<evidence type="ECO:0000313" key="2">
    <source>
        <dbReference type="Proteomes" id="UP000443353"/>
    </source>
</evidence>
<dbReference type="Gene3D" id="3.90.470.20">
    <property type="entry name" value="4'-phosphopantetheinyl transferase domain"/>
    <property type="match status" value="1"/>
</dbReference>
<organism evidence="1 2">
    <name type="scientific">Massilia cellulosiltytica</name>
    <dbReference type="NCBI Taxonomy" id="2683234"/>
    <lineage>
        <taxon>Bacteria</taxon>
        <taxon>Pseudomonadati</taxon>
        <taxon>Pseudomonadota</taxon>
        <taxon>Betaproteobacteria</taxon>
        <taxon>Burkholderiales</taxon>
        <taxon>Oxalobacteraceae</taxon>
        <taxon>Telluria group</taxon>
        <taxon>Massilia</taxon>
    </lineage>
</organism>
<dbReference type="RefSeq" id="WP_160407545.1">
    <property type="nucleotide sequence ID" value="NZ_WSES01000002.1"/>
</dbReference>
<keyword evidence="2" id="KW-1185">Reference proteome</keyword>
<evidence type="ECO:0000313" key="1">
    <source>
        <dbReference type="EMBL" id="MVW59327.1"/>
    </source>
</evidence>
<dbReference type="Proteomes" id="UP000443353">
    <property type="component" value="Unassembled WGS sequence"/>
</dbReference>
<keyword evidence="1" id="KW-0808">Transferase</keyword>
<accession>A0A7X3K6D3</accession>
<dbReference type="EMBL" id="WSES01000002">
    <property type="protein sequence ID" value="MVW59327.1"/>
    <property type="molecule type" value="Genomic_DNA"/>
</dbReference>
<name>A0A7X3K6D3_9BURK</name>
<dbReference type="InterPro" id="IPR037143">
    <property type="entry name" value="4-PPantetheinyl_Trfase_dom_sf"/>
</dbReference>
<sequence>MEPALPVRWWDGGGFADAPFDAAMHVVGVRGQPDRATARRTIRSALLAALAQASGLSPSSIRLCGAPGEAPWALLDDGRRVALSISHDGDLSVAALRLDGGAVGIDVMQVTDVPDWQAVARDYLGPAAAATLAGAPAFARAWSEREARLKCRGLALAEWGACDESLLAACTCRSLVLPDGYAGSVAVLPAPCS</sequence>
<dbReference type="SUPFAM" id="SSF56214">
    <property type="entry name" value="4'-phosphopantetheinyl transferase"/>
    <property type="match status" value="1"/>
</dbReference>